<feature type="region of interest" description="Disordered" evidence="2">
    <location>
        <begin position="31"/>
        <end position="115"/>
    </location>
</feature>
<feature type="compositionally biased region" description="Polar residues" evidence="2">
    <location>
        <begin position="95"/>
        <end position="106"/>
    </location>
</feature>
<feature type="region of interest" description="Disordered" evidence="2">
    <location>
        <begin position="172"/>
        <end position="214"/>
    </location>
</feature>
<dbReference type="AlphaFoldDB" id="A0A6A5SRZ4"/>
<accession>A0A6A5SRZ4</accession>
<dbReference type="Proteomes" id="UP000800038">
    <property type="component" value="Unassembled WGS sequence"/>
</dbReference>
<evidence type="ECO:0000256" key="2">
    <source>
        <dbReference type="SAM" id="MobiDB-lite"/>
    </source>
</evidence>
<name>A0A6A5SRZ4_9PLEO</name>
<dbReference type="OrthoDB" id="3671123at2759"/>
<organism evidence="3 4">
    <name type="scientific">Clathrospora elynae</name>
    <dbReference type="NCBI Taxonomy" id="706981"/>
    <lineage>
        <taxon>Eukaryota</taxon>
        <taxon>Fungi</taxon>
        <taxon>Dikarya</taxon>
        <taxon>Ascomycota</taxon>
        <taxon>Pezizomycotina</taxon>
        <taxon>Dothideomycetes</taxon>
        <taxon>Pleosporomycetidae</taxon>
        <taxon>Pleosporales</taxon>
        <taxon>Diademaceae</taxon>
        <taxon>Clathrospora</taxon>
    </lineage>
</organism>
<evidence type="ECO:0000313" key="3">
    <source>
        <dbReference type="EMBL" id="KAF1941386.1"/>
    </source>
</evidence>
<gene>
    <name evidence="3" type="ORF">EJ02DRAFT_492436</name>
</gene>
<evidence type="ECO:0000256" key="1">
    <source>
        <dbReference type="SAM" id="Coils"/>
    </source>
</evidence>
<reference evidence="3" key="1">
    <citation type="journal article" date="2020" name="Stud. Mycol.">
        <title>101 Dothideomycetes genomes: a test case for predicting lifestyles and emergence of pathogens.</title>
        <authorList>
            <person name="Haridas S."/>
            <person name="Albert R."/>
            <person name="Binder M."/>
            <person name="Bloem J."/>
            <person name="Labutti K."/>
            <person name="Salamov A."/>
            <person name="Andreopoulos B."/>
            <person name="Baker S."/>
            <person name="Barry K."/>
            <person name="Bills G."/>
            <person name="Bluhm B."/>
            <person name="Cannon C."/>
            <person name="Castanera R."/>
            <person name="Culley D."/>
            <person name="Daum C."/>
            <person name="Ezra D."/>
            <person name="Gonzalez J."/>
            <person name="Henrissat B."/>
            <person name="Kuo A."/>
            <person name="Liang C."/>
            <person name="Lipzen A."/>
            <person name="Lutzoni F."/>
            <person name="Magnuson J."/>
            <person name="Mondo S."/>
            <person name="Nolan M."/>
            <person name="Ohm R."/>
            <person name="Pangilinan J."/>
            <person name="Park H.-J."/>
            <person name="Ramirez L."/>
            <person name="Alfaro M."/>
            <person name="Sun H."/>
            <person name="Tritt A."/>
            <person name="Yoshinaga Y."/>
            <person name="Zwiers L.-H."/>
            <person name="Turgeon B."/>
            <person name="Goodwin S."/>
            <person name="Spatafora J."/>
            <person name="Crous P."/>
            <person name="Grigoriev I."/>
        </authorList>
    </citation>
    <scope>NUCLEOTIDE SEQUENCE</scope>
    <source>
        <strain evidence="3">CBS 161.51</strain>
    </source>
</reference>
<protein>
    <submittedName>
        <fullName evidence="3">Uncharacterized protein</fullName>
    </submittedName>
</protein>
<evidence type="ECO:0000313" key="4">
    <source>
        <dbReference type="Proteomes" id="UP000800038"/>
    </source>
</evidence>
<feature type="compositionally biased region" description="Polar residues" evidence="2">
    <location>
        <begin position="46"/>
        <end position="56"/>
    </location>
</feature>
<keyword evidence="1" id="KW-0175">Coiled coil</keyword>
<sequence length="333" mass="38212">MSISKRESRLRRWAKKLSSCLRNHHPHRKYKSSYVDIDRSAPPNPHRNSAHITRNTLIGRREQPPKKTGKSPKRVLPCPGRLRAITPSPPVDGTIRSTIPQSQSPSHSDRPEHRTNQRVLDAQGLQYPASVLSWQESVQTHRVLNRQWPEPESELRHDSAADLPLGLFHGRAAQASHSQSHSTPSPKPSPHTPSQQSTRSHSVTSIEPVHGWEQDWEKPLQHRIGGEKVIWRSSSSRLYIRNKDSIKKLEEERRKAEMRDRMEIEKRQAFQVRSIQSIEEMAEEDRRADAEWNGIATQIAAEAQSPSVQEVHSFSFSHQRRLLAKPVMVEICE</sequence>
<proteinExistence type="predicted"/>
<feature type="coiled-coil region" evidence="1">
    <location>
        <begin position="239"/>
        <end position="268"/>
    </location>
</feature>
<dbReference type="EMBL" id="ML976048">
    <property type="protein sequence ID" value="KAF1941386.1"/>
    <property type="molecule type" value="Genomic_DNA"/>
</dbReference>
<keyword evidence="4" id="KW-1185">Reference proteome</keyword>